<reference evidence="2" key="1">
    <citation type="submission" date="2022-11" db="UniProtKB">
        <authorList>
            <consortium name="WormBaseParasite"/>
        </authorList>
    </citation>
    <scope>IDENTIFICATION</scope>
</reference>
<dbReference type="PANTHER" id="PTHR16469:SF27">
    <property type="entry name" value="UBIQUITIN-ASSOCIATED AND SH3 DOMAIN-CONTAINING BA-RELATED"/>
    <property type="match status" value="1"/>
</dbReference>
<dbReference type="PANTHER" id="PTHR16469">
    <property type="entry name" value="UBIQUITIN-ASSOCIATED AND SH3 DOMAIN-CONTAINING BA-RELATED"/>
    <property type="match status" value="1"/>
</dbReference>
<dbReference type="AlphaFoldDB" id="A0A914YE36"/>
<dbReference type="Gene3D" id="3.40.50.1240">
    <property type="entry name" value="Phosphoglycerate mutase-like"/>
    <property type="match status" value="1"/>
</dbReference>
<name>A0A914YE36_9BILA</name>
<sequence length="121" mass="13639">MATRTGKYRPFDMNMPFTIPALKFSTCETDPPLTVFGKFCAQSAARTLRNQLFKLSYIVCAPSLRCVQTACTFADVMEAQVYILEELAEPEIILEYGSQITTFGKYLSIEQLRKCGFKVQG</sequence>
<proteinExistence type="predicted"/>
<dbReference type="GO" id="GO:0016791">
    <property type="term" value="F:phosphatase activity"/>
    <property type="evidence" value="ECO:0007669"/>
    <property type="project" value="UniProtKB-ARBA"/>
</dbReference>
<protein>
    <submittedName>
        <fullName evidence="2">Uncharacterized protein</fullName>
    </submittedName>
</protein>
<dbReference type="Proteomes" id="UP000887577">
    <property type="component" value="Unplaced"/>
</dbReference>
<dbReference type="Pfam" id="PF00300">
    <property type="entry name" value="His_Phos_1"/>
    <property type="match status" value="1"/>
</dbReference>
<dbReference type="InterPro" id="IPR013078">
    <property type="entry name" value="His_Pase_superF_clade-1"/>
</dbReference>
<organism evidence="1 2">
    <name type="scientific">Panagrolaimus superbus</name>
    <dbReference type="NCBI Taxonomy" id="310955"/>
    <lineage>
        <taxon>Eukaryota</taxon>
        <taxon>Metazoa</taxon>
        <taxon>Ecdysozoa</taxon>
        <taxon>Nematoda</taxon>
        <taxon>Chromadorea</taxon>
        <taxon>Rhabditida</taxon>
        <taxon>Tylenchina</taxon>
        <taxon>Panagrolaimomorpha</taxon>
        <taxon>Panagrolaimoidea</taxon>
        <taxon>Panagrolaimidae</taxon>
        <taxon>Panagrolaimus</taxon>
    </lineage>
</organism>
<dbReference type="SUPFAM" id="SSF53254">
    <property type="entry name" value="Phosphoglycerate mutase-like"/>
    <property type="match status" value="1"/>
</dbReference>
<evidence type="ECO:0000313" key="1">
    <source>
        <dbReference type="Proteomes" id="UP000887577"/>
    </source>
</evidence>
<keyword evidence="1" id="KW-1185">Reference proteome</keyword>
<dbReference type="InterPro" id="IPR051710">
    <property type="entry name" value="Phosphatase_SH3-domain"/>
</dbReference>
<evidence type="ECO:0000313" key="2">
    <source>
        <dbReference type="WBParaSite" id="PSU_v2.g17558.t1"/>
    </source>
</evidence>
<dbReference type="CDD" id="cd07067">
    <property type="entry name" value="HP_PGM_like"/>
    <property type="match status" value="1"/>
</dbReference>
<dbReference type="WBParaSite" id="PSU_v2.g17558.t1">
    <property type="protein sequence ID" value="PSU_v2.g17558.t1"/>
    <property type="gene ID" value="PSU_v2.g17558"/>
</dbReference>
<dbReference type="InterPro" id="IPR029033">
    <property type="entry name" value="His_PPase_superfam"/>
</dbReference>
<accession>A0A914YE36</accession>